<dbReference type="Proteomes" id="UP001153148">
    <property type="component" value="Unassembled WGS sequence"/>
</dbReference>
<keyword evidence="2" id="KW-0539">Nucleus</keyword>
<feature type="domain" description="Nmd3 N-terminal" evidence="3">
    <location>
        <begin position="146"/>
        <end position="240"/>
    </location>
</feature>
<dbReference type="SUPFAM" id="SSF46689">
    <property type="entry name" value="Homeodomain-like"/>
    <property type="match status" value="1"/>
</dbReference>
<comment type="subcellular location">
    <subcellularLocation>
        <location evidence="2">Cytoplasm</location>
    </subcellularLocation>
    <subcellularLocation>
        <location evidence="2">Nucleus</location>
    </subcellularLocation>
</comment>
<dbReference type="InterPro" id="IPR036388">
    <property type="entry name" value="WH-like_DNA-bd_sf"/>
</dbReference>
<keyword evidence="2" id="KW-0653">Protein transport</keyword>
<evidence type="ECO:0000256" key="1">
    <source>
        <dbReference type="ARBA" id="ARBA00002269"/>
    </source>
</evidence>
<name>A0ABN7PFE0_TIMPD</name>
<organism evidence="4 5">
    <name type="scientific">Timema podura</name>
    <name type="common">Walking stick</name>
    <dbReference type="NCBI Taxonomy" id="61482"/>
    <lineage>
        <taxon>Eukaryota</taxon>
        <taxon>Metazoa</taxon>
        <taxon>Ecdysozoa</taxon>
        <taxon>Arthropoda</taxon>
        <taxon>Hexapoda</taxon>
        <taxon>Insecta</taxon>
        <taxon>Pterygota</taxon>
        <taxon>Neoptera</taxon>
        <taxon>Polyneoptera</taxon>
        <taxon>Phasmatodea</taxon>
        <taxon>Timematodea</taxon>
        <taxon>Timematoidea</taxon>
        <taxon>Timematidae</taxon>
        <taxon>Timema</taxon>
    </lineage>
</organism>
<dbReference type="PANTHER" id="PTHR12746">
    <property type="entry name" value="NONSENSE-MEDIATED MRNA DECAY PROTEIN 3"/>
    <property type="match status" value="1"/>
</dbReference>
<dbReference type="InterPro" id="IPR009057">
    <property type="entry name" value="Homeodomain-like_sf"/>
</dbReference>
<dbReference type="PANTHER" id="PTHR12746:SF2">
    <property type="entry name" value="60S RIBOSOMAL EXPORT PROTEIN NMD3"/>
    <property type="match status" value="1"/>
</dbReference>
<keyword evidence="2" id="KW-0813">Transport</keyword>
<proteinExistence type="inferred from homology"/>
<comment type="function">
    <text evidence="1 2">Acts as an adapter for the XPO1/CRM1-mediated export of the 60S ribosomal subunit.</text>
</comment>
<dbReference type="Gene3D" id="1.10.10.10">
    <property type="entry name" value="Winged helix-like DNA-binding domain superfamily/Winged helix DNA-binding domain"/>
    <property type="match status" value="1"/>
</dbReference>
<evidence type="ECO:0000259" key="3">
    <source>
        <dbReference type="Pfam" id="PF04981"/>
    </source>
</evidence>
<keyword evidence="2" id="KW-0963">Cytoplasm</keyword>
<comment type="caution">
    <text evidence="4">The sequence shown here is derived from an EMBL/GenBank/DDBJ whole genome shotgun (WGS) entry which is preliminary data.</text>
</comment>
<comment type="similarity">
    <text evidence="2">Belongs to the NMD3 family.</text>
</comment>
<keyword evidence="5" id="KW-1185">Reference proteome</keyword>
<reference evidence="4" key="1">
    <citation type="submission" date="2021-03" db="EMBL/GenBank/DDBJ databases">
        <authorList>
            <person name="Tran Van P."/>
        </authorList>
    </citation>
    <scope>NUCLEOTIDE SEQUENCE</scope>
</reference>
<evidence type="ECO:0000313" key="5">
    <source>
        <dbReference type="Proteomes" id="UP001153148"/>
    </source>
</evidence>
<dbReference type="InterPro" id="IPR039768">
    <property type="entry name" value="Nmd3"/>
</dbReference>
<gene>
    <name evidence="4" type="ORF">TPAB3V08_LOCUS11778</name>
</gene>
<accession>A0ABN7PFE0</accession>
<dbReference type="InterPro" id="IPR007064">
    <property type="entry name" value="Nmd3_N"/>
</dbReference>
<feature type="non-terminal residue" evidence="4">
    <location>
        <position position="240"/>
    </location>
</feature>
<dbReference type="EMBL" id="CAJPIN010037342">
    <property type="protein sequence ID" value="CAG2064834.1"/>
    <property type="molecule type" value="Genomic_DNA"/>
</dbReference>
<evidence type="ECO:0000256" key="2">
    <source>
        <dbReference type="RuleBase" id="RU364108"/>
    </source>
</evidence>
<evidence type="ECO:0000313" key="4">
    <source>
        <dbReference type="EMBL" id="CAG2064834.1"/>
    </source>
</evidence>
<protein>
    <recommendedName>
        <fullName evidence="2">60S ribosomal export protein NMD3</fullName>
    </recommendedName>
</protein>
<sequence>MEYMIEFDTVNDEKAKISYRAIGEALGVSKSCVANTMRRFKESGTAVDATQRGRPRKTSPRQDCALLSLAKANRTARSKELATNLMNIHNVNLFPKRKMLVQQTKTEKFLSACVFPAIQQGGEAIMIWGCITSEDPGEMRIVNGLCCECGTAIEPNPANMCVPCLRTQVDITEGIPKQAVLHFCKGCERYLQPPAEWVSCSLESRELLSLCLKKLKGLNRVKLVDAGFVWTEPHSKRIKV</sequence>
<dbReference type="Pfam" id="PF04981">
    <property type="entry name" value="NMD3"/>
    <property type="match status" value="1"/>
</dbReference>